<dbReference type="STRING" id="1458307.OSB_09260"/>
<dbReference type="AlphaFoldDB" id="A0A0K0Y3G7"/>
<dbReference type="OrthoDB" id="5195437at2"/>
<dbReference type="RefSeq" id="WP_049833870.1">
    <property type="nucleotide sequence ID" value="NZ_CP012160.1"/>
</dbReference>
<keyword evidence="2" id="KW-1185">Reference proteome</keyword>
<protein>
    <submittedName>
        <fullName evidence="1">Uncharacterized protein</fullName>
    </submittedName>
</protein>
<name>A0A0K0Y3G7_9RHOB</name>
<evidence type="ECO:0000313" key="1">
    <source>
        <dbReference type="EMBL" id="AKS45485.1"/>
    </source>
</evidence>
<organism evidence="1 2">
    <name type="scientific">Octadecabacter temperatus</name>
    <dbReference type="NCBI Taxonomy" id="1458307"/>
    <lineage>
        <taxon>Bacteria</taxon>
        <taxon>Pseudomonadati</taxon>
        <taxon>Pseudomonadota</taxon>
        <taxon>Alphaproteobacteria</taxon>
        <taxon>Rhodobacterales</taxon>
        <taxon>Roseobacteraceae</taxon>
        <taxon>Octadecabacter</taxon>
    </lineage>
</organism>
<proteinExistence type="predicted"/>
<dbReference type="Proteomes" id="UP000067444">
    <property type="component" value="Chromosome"/>
</dbReference>
<dbReference type="EMBL" id="CP012160">
    <property type="protein sequence ID" value="AKS45485.1"/>
    <property type="molecule type" value="Genomic_DNA"/>
</dbReference>
<evidence type="ECO:0000313" key="2">
    <source>
        <dbReference type="Proteomes" id="UP000067444"/>
    </source>
</evidence>
<sequence length="77" mass="8857">MTDQTEPEVVTSLEDDEGLRIVDILSHTEGHFTYAEYHRGEGEQDDWQLVEDDAAKTYTTQFAAYTAATRNVEWLMD</sequence>
<accession>A0A0K0Y3G7</accession>
<reference evidence="1 2" key="1">
    <citation type="journal article" date="2015" name="Genome Announc.">
        <title>Closed Genome Sequence of Octadecabacter temperatus SB1, the First Mesophilic Species of the Genus Octadecabacter.</title>
        <authorList>
            <person name="Voget S."/>
            <person name="Billerbeck S."/>
            <person name="Simon M."/>
            <person name="Daniel R."/>
        </authorList>
    </citation>
    <scope>NUCLEOTIDE SEQUENCE [LARGE SCALE GENOMIC DNA]</scope>
    <source>
        <strain evidence="1 2">SB1</strain>
    </source>
</reference>
<gene>
    <name evidence="1" type="ORF">OSB_09260</name>
</gene>
<dbReference type="KEGG" id="otm:OSB_09260"/>